<feature type="non-terminal residue" evidence="2">
    <location>
        <position position="221"/>
    </location>
</feature>
<evidence type="ECO:0000259" key="1">
    <source>
        <dbReference type="PROSITE" id="PS50181"/>
    </source>
</evidence>
<dbReference type="AlphaFoldDB" id="A0A0B6Z195"/>
<accession>A0A0B6Z195</accession>
<gene>
    <name evidence="2" type="primary">ORF44485</name>
</gene>
<evidence type="ECO:0000313" key="2">
    <source>
        <dbReference type="EMBL" id="CEK62197.1"/>
    </source>
</evidence>
<proteinExistence type="predicted"/>
<dbReference type="Gene3D" id="1.20.1280.50">
    <property type="match status" value="1"/>
</dbReference>
<dbReference type="SUPFAM" id="SSF81383">
    <property type="entry name" value="F-box domain"/>
    <property type="match status" value="1"/>
</dbReference>
<dbReference type="Pfam" id="PF12937">
    <property type="entry name" value="F-box-like"/>
    <property type="match status" value="1"/>
</dbReference>
<reference evidence="2" key="1">
    <citation type="submission" date="2014-12" db="EMBL/GenBank/DDBJ databases">
        <title>Insight into the proteome of Arion vulgaris.</title>
        <authorList>
            <person name="Aradska J."/>
            <person name="Bulat T."/>
            <person name="Smidak R."/>
            <person name="Sarate P."/>
            <person name="Gangsoo J."/>
            <person name="Sialana F."/>
            <person name="Bilban M."/>
            <person name="Lubec G."/>
        </authorList>
    </citation>
    <scope>NUCLEOTIDE SEQUENCE</scope>
    <source>
        <tissue evidence="2">Skin</tissue>
    </source>
</reference>
<dbReference type="InterPro" id="IPR001810">
    <property type="entry name" value="F-box_dom"/>
</dbReference>
<organism evidence="2">
    <name type="scientific">Arion vulgaris</name>
    <dbReference type="NCBI Taxonomy" id="1028688"/>
    <lineage>
        <taxon>Eukaryota</taxon>
        <taxon>Metazoa</taxon>
        <taxon>Spiralia</taxon>
        <taxon>Lophotrochozoa</taxon>
        <taxon>Mollusca</taxon>
        <taxon>Gastropoda</taxon>
        <taxon>Heterobranchia</taxon>
        <taxon>Euthyneura</taxon>
        <taxon>Panpulmonata</taxon>
        <taxon>Eupulmonata</taxon>
        <taxon>Stylommatophora</taxon>
        <taxon>Helicina</taxon>
        <taxon>Arionoidea</taxon>
        <taxon>Arionidae</taxon>
        <taxon>Arion</taxon>
    </lineage>
</organism>
<dbReference type="PROSITE" id="PS50181">
    <property type="entry name" value="FBOX"/>
    <property type="match status" value="1"/>
</dbReference>
<dbReference type="EMBL" id="HACG01015332">
    <property type="protein sequence ID" value="CEK62197.1"/>
    <property type="molecule type" value="Transcribed_RNA"/>
</dbReference>
<dbReference type="InterPro" id="IPR036047">
    <property type="entry name" value="F-box-like_dom_sf"/>
</dbReference>
<feature type="non-terminal residue" evidence="2">
    <location>
        <position position="1"/>
    </location>
</feature>
<sequence>KCQQLCIDSDSQIDKSSSPVTEDRDGVSMLSVHESLRSESVTNPLLVTFLPEVVLVNIMEYLSLKDRYHLSVTCKLFYELFSHPHLWRIAHISLYAEGNYQQTSLHRWRLKAIMHTTMGEIVRRFSYLFQHLSLEMFHHVQPFDDSCRQMLEDLNKDCRLESLSIRLGALAPNDKDVQRASARTNNFNDLPLVVGLILKAVRLKRLSIISWPLHDLVEHKM</sequence>
<protein>
    <recommendedName>
        <fullName evidence="1">F-box domain-containing protein</fullName>
    </recommendedName>
</protein>
<feature type="domain" description="F-box" evidence="1">
    <location>
        <begin position="44"/>
        <end position="90"/>
    </location>
</feature>
<name>A0A0B6Z195_9EUPU</name>
<dbReference type="SMART" id="SM00256">
    <property type="entry name" value="FBOX"/>
    <property type="match status" value="1"/>
</dbReference>